<organism evidence="2 3">
    <name type="scientific">Pedococcus bigeumensis</name>
    <dbReference type="NCBI Taxonomy" id="433644"/>
    <lineage>
        <taxon>Bacteria</taxon>
        <taxon>Bacillati</taxon>
        <taxon>Actinomycetota</taxon>
        <taxon>Actinomycetes</taxon>
        <taxon>Micrococcales</taxon>
        <taxon>Intrasporangiaceae</taxon>
        <taxon>Pedococcus</taxon>
    </lineage>
</organism>
<keyword evidence="1" id="KW-1133">Transmembrane helix</keyword>
<keyword evidence="1" id="KW-0472">Membrane</keyword>
<protein>
    <submittedName>
        <fullName evidence="2">Uncharacterized protein</fullName>
    </submittedName>
</protein>
<sequence length="180" mass="19181">MSAWAVAVFLVGVVSYFGGANYYFVDRVLPDWGWFFCASLIPRAAAAFDENRGNRAQSFPPLLAVGTAAVALAAMTFIAPPTPHTVSSSSPSGVTTAVFTVGVGSRYGQLDLHQNRGALSRLWYAGCLNGEQPDDAFADMAWSSSTTLVVRTKGGQRLVIGTDPTGRPLNHVTTGENYCR</sequence>
<evidence type="ECO:0000256" key="1">
    <source>
        <dbReference type="SAM" id="Phobius"/>
    </source>
</evidence>
<dbReference type="OrthoDB" id="3872138at2"/>
<dbReference type="Proteomes" id="UP000317722">
    <property type="component" value="Unassembled WGS sequence"/>
</dbReference>
<keyword evidence="3" id="KW-1185">Reference proteome</keyword>
<dbReference type="AlphaFoldDB" id="A0A502CYX6"/>
<comment type="caution">
    <text evidence="2">The sequence shown here is derived from an EMBL/GenBank/DDBJ whole genome shotgun (WGS) entry which is preliminary data.</text>
</comment>
<gene>
    <name evidence="2" type="ORF">EAH86_09605</name>
</gene>
<dbReference type="RefSeq" id="WP_140739698.1">
    <property type="nucleotide sequence ID" value="NZ_RCZM01000003.1"/>
</dbReference>
<reference evidence="2 3" key="1">
    <citation type="journal article" date="2019" name="Environ. Microbiol.">
        <title>Species interactions and distinct microbial communities in high Arctic permafrost affected cryosols are associated with the CH4 and CO2 gas fluxes.</title>
        <authorList>
            <person name="Altshuler I."/>
            <person name="Hamel J."/>
            <person name="Turney S."/>
            <person name="Magnuson E."/>
            <person name="Levesque R."/>
            <person name="Greer C."/>
            <person name="Whyte L.G."/>
        </authorList>
    </citation>
    <scope>NUCLEOTIDE SEQUENCE [LARGE SCALE GENOMIC DNA]</scope>
    <source>
        <strain evidence="2 3">S9.3A</strain>
    </source>
</reference>
<evidence type="ECO:0000313" key="3">
    <source>
        <dbReference type="Proteomes" id="UP000317722"/>
    </source>
</evidence>
<feature type="transmembrane region" description="Helical" evidence="1">
    <location>
        <begin position="60"/>
        <end position="79"/>
    </location>
</feature>
<dbReference type="EMBL" id="RCZM01000003">
    <property type="protein sequence ID" value="TPG17026.1"/>
    <property type="molecule type" value="Genomic_DNA"/>
</dbReference>
<name>A0A502CYX6_9MICO</name>
<evidence type="ECO:0000313" key="2">
    <source>
        <dbReference type="EMBL" id="TPG17026.1"/>
    </source>
</evidence>
<accession>A0A502CYX6</accession>
<keyword evidence="1" id="KW-0812">Transmembrane</keyword>
<proteinExistence type="predicted"/>